<sequence>MSVQRRTEIARAVQGALESTPGVTGLFRTGPLIARVVDAGAELLGWRDAERPFVDLKDADGELRAIASIGVDVAAPAAATCRLAAENASGALAALGAGDVTIELTIVLINEP</sequence>
<evidence type="ECO:0008006" key="3">
    <source>
        <dbReference type="Google" id="ProtNLM"/>
    </source>
</evidence>
<organism evidence="1 2">
    <name type="scientific">Microbacterium betulae</name>
    <dbReference type="NCBI Taxonomy" id="2981139"/>
    <lineage>
        <taxon>Bacteria</taxon>
        <taxon>Bacillati</taxon>
        <taxon>Actinomycetota</taxon>
        <taxon>Actinomycetes</taxon>
        <taxon>Micrococcales</taxon>
        <taxon>Microbacteriaceae</taxon>
        <taxon>Microbacterium</taxon>
    </lineage>
</organism>
<accession>A0AA97FFV7</accession>
<proteinExistence type="predicted"/>
<protein>
    <recommendedName>
        <fullName evidence="3">Asp23/Gls24 family envelope stress response protein</fullName>
    </recommendedName>
</protein>
<dbReference type="RefSeq" id="WP_317138366.1">
    <property type="nucleotide sequence ID" value="NZ_CP118157.1"/>
</dbReference>
<dbReference type="AlphaFoldDB" id="A0AA97FFV7"/>
<gene>
    <name evidence="1" type="ORF">N8K70_10880</name>
</gene>
<evidence type="ECO:0000313" key="1">
    <source>
        <dbReference type="EMBL" id="WOF21888.1"/>
    </source>
</evidence>
<keyword evidence="2" id="KW-1185">Reference proteome</keyword>
<dbReference type="EMBL" id="CP118157">
    <property type="protein sequence ID" value="WOF21888.1"/>
    <property type="molecule type" value="Genomic_DNA"/>
</dbReference>
<evidence type="ECO:0000313" key="2">
    <source>
        <dbReference type="Proteomes" id="UP001305498"/>
    </source>
</evidence>
<dbReference type="Proteomes" id="UP001305498">
    <property type="component" value="Chromosome"/>
</dbReference>
<reference evidence="1 2" key="1">
    <citation type="submission" date="2023-02" db="EMBL/GenBank/DDBJ databases">
        <title>Microbacterium betulae sp. nov., isolated from birch wood.</title>
        <authorList>
            <person name="Pasciak M."/>
            <person name="Pawlik K.J."/>
            <person name="Martynowski D."/>
            <person name="Laczmanski L."/>
            <person name="Ciekot J."/>
            <person name="Szponar B."/>
            <person name="Wojcik-Fatla A."/>
            <person name="Mackiewicz B."/>
            <person name="Farian E."/>
            <person name="Cholewa G."/>
            <person name="Cholewa A."/>
            <person name="Dutkiewicz J."/>
        </authorList>
    </citation>
    <scope>NUCLEOTIDE SEQUENCE [LARGE SCALE GENOMIC DNA]</scope>
    <source>
        <strain evidence="1 2">AB</strain>
    </source>
</reference>
<dbReference type="KEGG" id="mbet:N8K70_10880"/>
<name>A0AA97FFV7_9MICO</name>